<evidence type="ECO:0000313" key="1">
    <source>
        <dbReference type="EMBL" id="KAG7441766.1"/>
    </source>
</evidence>
<comment type="caution">
    <text evidence="1">The sequence shown here is derived from an EMBL/GenBank/DDBJ whole genome shotgun (WGS) entry which is preliminary data.</text>
</comment>
<gene>
    <name evidence="1" type="ORF">BT62DRAFT_1079916</name>
</gene>
<sequence length="196" mass="21982">MFLRDVSIRAVDGIRSSSCYKRPQICHFSGKAFGRRLRERSFTVLVEALRSSYQLNLSDHGLENCGDAWLVGMEITWAFVGVSLESLRILTIACREFTSFHIVGEPGYIVHLVVMMTSRRNEIAVGKGASWSMVSRSLGHECFPLFKGLDLAATSIFPLRRIEKTGKTTYTSNPSRYIRASVGTRIDPEMTPSLLI</sequence>
<evidence type="ECO:0000313" key="2">
    <source>
        <dbReference type="Proteomes" id="UP000812287"/>
    </source>
</evidence>
<dbReference type="GeneID" id="66101836"/>
<keyword evidence="2" id="KW-1185">Reference proteome</keyword>
<dbReference type="Proteomes" id="UP000812287">
    <property type="component" value="Unassembled WGS sequence"/>
</dbReference>
<dbReference type="EMBL" id="MU250557">
    <property type="protein sequence ID" value="KAG7441766.1"/>
    <property type="molecule type" value="Genomic_DNA"/>
</dbReference>
<dbReference type="RefSeq" id="XP_043035266.1">
    <property type="nucleotide sequence ID" value="XM_043179542.1"/>
</dbReference>
<dbReference type="AlphaFoldDB" id="A0A9P7VIM6"/>
<proteinExistence type="predicted"/>
<protein>
    <submittedName>
        <fullName evidence="1">Uncharacterized protein</fullName>
    </submittedName>
</protein>
<accession>A0A9P7VIM6</accession>
<organism evidence="1 2">
    <name type="scientific">Guyanagaster necrorhizus</name>
    <dbReference type="NCBI Taxonomy" id="856835"/>
    <lineage>
        <taxon>Eukaryota</taxon>
        <taxon>Fungi</taxon>
        <taxon>Dikarya</taxon>
        <taxon>Basidiomycota</taxon>
        <taxon>Agaricomycotina</taxon>
        <taxon>Agaricomycetes</taxon>
        <taxon>Agaricomycetidae</taxon>
        <taxon>Agaricales</taxon>
        <taxon>Marasmiineae</taxon>
        <taxon>Physalacriaceae</taxon>
        <taxon>Guyanagaster</taxon>
    </lineage>
</organism>
<reference evidence="1" key="1">
    <citation type="submission" date="2020-11" db="EMBL/GenBank/DDBJ databases">
        <title>Adaptations for nitrogen fixation in a non-lichenized fungal sporocarp promotes dispersal by wood-feeding termites.</title>
        <authorList>
            <consortium name="DOE Joint Genome Institute"/>
            <person name="Koch R.A."/>
            <person name="Yoon G."/>
            <person name="Arayal U."/>
            <person name="Lail K."/>
            <person name="Amirebrahimi M."/>
            <person name="Labutti K."/>
            <person name="Lipzen A."/>
            <person name="Riley R."/>
            <person name="Barry K."/>
            <person name="Henrissat B."/>
            <person name="Grigoriev I.V."/>
            <person name="Herr J.R."/>
            <person name="Aime M.C."/>
        </authorList>
    </citation>
    <scope>NUCLEOTIDE SEQUENCE</scope>
    <source>
        <strain evidence="1">MCA 3950</strain>
    </source>
</reference>
<name>A0A9P7VIM6_9AGAR</name>